<dbReference type="Pfam" id="PF14905">
    <property type="entry name" value="OMP_b-brl_3"/>
    <property type="match status" value="1"/>
</dbReference>
<dbReference type="OrthoDB" id="1086219at2"/>
<dbReference type="EMBL" id="SJSL01000006">
    <property type="protein sequence ID" value="TCC98965.1"/>
    <property type="molecule type" value="Genomic_DNA"/>
</dbReference>
<dbReference type="InterPro" id="IPR008969">
    <property type="entry name" value="CarboxyPept-like_regulatory"/>
</dbReference>
<evidence type="ECO:0000313" key="2">
    <source>
        <dbReference type="EMBL" id="TCC98965.1"/>
    </source>
</evidence>
<protein>
    <recommendedName>
        <fullName evidence="1">Outer membrane protein beta-barrel domain-containing protein</fullName>
    </recommendedName>
</protein>
<dbReference type="SUPFAM" id="SSF56935">
    <property type="entry name" value="Porins"/>
    <property type="match status" value="1"/>
</dbReference>
<evidence type="ECO:0000313" key="3">
    <source>
        <dbReference type="Proteomes" id="UP000293347"/>
    </source>
</evidence>
<name>A0A4R0NF13_9SPHI</name>
<organism evidence="2 3">
    <name type="scientific">Pedobacter psychroterrae</name>
    <dbReference type="NCBI Taxonomy" id="2530453"/>
    <lineage>
        <taxon>Bacteria</taxon>
        <taxon>Pseudomonadati</taxon>
        <taxon>Bacteroidota</taxon>
        <taxon>Sphingobacteriia</taxon>
        <taxon>Sphingobacteriales</taxon>
        <taxon>Sphingobacteriaceae</taxon>
        <taxon>Pedobacter</taxon>
    </lineage>
</organism>
<comment type="caution">
    <text evidence="2">The sequence shown here is derived from an EMBL/GenBank/DDBJ whole genome shotgun (WGS) entry which is preliminary data.</text>
</comment>
<dbReference type="AlphaFoldDB" id="A0A4R0NF13"/>
<dbReference type="Pfam" id="PF13620">
    <property type="entry name" value="CarboxypepD_reg"/>
    <property type="match status" value="1"/>
</dbReference>
<accession>A0A4R0NF13</accession>
<dbReference type="Gene3D" id="2.60.40.1120">
    <property type="entry name" value="Carboxypeptidase-like, regulatory domain"/>
    <property type="match status" value="1"/>
</dbReference>
<dbReference type="SUPFAM" id="SSF49464">
    <property type="entry name" value="Carboxypeptidase regulatory domain-like"/>
    <property type="match status" value="1"/>
</dbReference>
<dbReference type="InterPro" id="IPR041700">
    <property type="entry name" value="OMP_b-brl_3"/>
</dbReference>
<dbReference type="RefSeq" id="WP_131597396.1">
    <property type="nucleotide sequence ID" value="NZ_SJSL01000006.1"/>
</dbReference>
<feature type="domain" description="Outer membrane protein beta-barrel" evidence="1">
    <location>
        <begin position="414"/>
        <end position="865"/>
    </location>
</feature>
<reference evidence="2 3" key="1">
    <citation type="submission" date="2019-02" db="EMBL/GenBank/DDBJ databases">
        <title>Pedobacter sp. RP-1-14 sp. nov., isolated from Arctic soil.</title>
        <authorList>
            <person name="Dahal R.H."/>
        </authorList>
    </citation>
    <scope>NUCLEOTIDE SEQUENCE [LARGE SCALE GENOMIC DNA]</scope>
    <source>
        <strain evidence="2 3">RP-1-14</strain>
    </source>
</reference>
<evidence type="ECO:0000259" key="1">
    <source>
        <dbReference type="Pfam" id="PF14905"/>
    </source>
</evidence>
<dbReference type="Proteomes" id="UP000293347">
    <property type="component" value="Unassembled WGS sequence"/>
</dbReference>
<keyword evidence="3" id="KW-1185">Reference proteome</keyword>
<proteinExistence type="predicted"/>
<gene>
    <name evidence="2" type="ORF">EZ437_17675</name>
</gene>
<sequence>MNLLFKPILVILLLTGIAFSSKAQNYVVKGKVLDTAGLPLPGAVVRISWTTDSLAMSASADGAFNFNKVKSRQFTLSAAFVGFQAFIKQYNITEGTTFTAPDIKLKLIANTLDQVTISGVPPVRVMEDTVSFNAASFPVREGDAVDEILKKLPGIKVDKDGNVTNQGKPVTKIRVNGKDFFGTDVATAIKNLPADIIQNLQIIDDYGEQAKLTGIKTGEPEKVLNLTIQPDKKKGYFARASGGLGNSERYNTSVRANSMKGERMVSFDGTVNNANLRGGGGDGITTRNAGSVNYKNEWNPKVSADGGYNFNNTKNNTVSSAYTQNFLQEFTRFEDSRNDNQSTRFGHDFWGNLELKPDSMNFLKISPNFSYSTNEGLYGGVSNIVQQDLVTNRISNNINNDRNLNARTSVFFNHKLAKKGRNFNFWGSVNYSEGENLRDVSNDYVITEGGLDSVRFQNQLADQNNNNFSTNAGGSYMEPIWAKTFLEVNYNWSRSATTNNKDTRDVIGGTEVFNPDLSNNFNYQFITNKLGLNYRFIDEKYNYTLGINAQPTVLKGQNVSKDISTEQKNFNVIPSARFVYKFTKQEQFDVNYWGRNNQPNFFQLQPISDNSNLQNVVTGNPDLNPEFIHSVNAQYKRSDWDKGQMLTLEASYNQTENKIVTTKVLIPNTVNQVTSYTNTDGFRAAFGKYSVARPFFDRKFTLELQGEGRLNNEVTFINNERNTANIAGWRQEVELRLDLEDIVNLEIETSYAQNKVQYSQDGLDDRLTNRFEYGINGRNYFFEDLTLGYDFTKVVNTGFDNSFVNNPAILRLFMEYKFLKRGMGTLRLDGFDLFDQNSGVTRDVFDNVIVDRRVNRLGRYFMMSFIFRVNKFGG</sequence>